<feature type="region of interest" description="Disordered" evidence="1">
    <location>
        <begin position="330"/>
        <end position="354"/>
    </location>
</feature>
<dbReference type="EMBL" id="MLYV02000264">
    <property type="protein sequence ID" value="PSS25952.1"/>
    <property type="molecule type" value="Genomic_DNA"/>
</dbReference>
<evidence type="ECO:0000313" key="2">
    <source>
        <dbReference type="EMBL" id="PSS25952.1"/>
    </source>
</evidence>
<comment type="caution">
    <text evidence="2">The sequence shown here is derived from an EMBL/GenBank/DDBJ whole genome shotgun (WGS) entry which is preliminary data.</text>
</comment>
<reference evidence="2 3" key="1">
    <citation type="submission" date="2018-02" db="EMBL/GenBank/DDBJ databases">
        <title>Genome sequence of the basidiomycete white-rot fungus Phlebia centrifuga.</title>
        <authorList>
            <person name="Granchi Z."/>
            <person name="Peng M."/>
            <person name="de Vries R.P."/>
            <person name="Hilden K."/>
            <person name="Makela M.R."/>
            <person name="Grigoriev I."/>
            <person name="Riley R."/>
        </authorList>
    </citation>
    <scope>NUCLEOTIDE SEQUENCE [LARGE SCALE GENOMIC DNA]</scope>
    <source>
        <strain evidence="2 3">FBCC195</strain>
    </source>
</reference>
<name>A0A2R6RBK8_9APHY</name>
<feature type="compositionally biased region" description="Polar residues" evidence="1">
    <location>
        <begin position="63"/>
        <end position="74"/>
    </location>
</feature>
<sequence>MAAPAATQAILNALPQRLQTTRDHLLTRGGYLADPAVLERLAWLRDGKSHKVVLKPKRQATCTTSASGLHNRNAASHEDTAASQEATAQTLSPEGSEPPVSDTLELPEVAELSLVGRISGQDMYLTADGGWRADSKFPTPFAKQRATGKVEAPTEDLFTADFSAALKTLVALQNQMATPKCIQMGVMNGLGNSRIKIRHALFEPRGEPSEEEEEAIEPEQDDIEAHKGNISFALTIEDWPVHGEDAKAALETMKDKYFVVPIPAYDMHGDLIHPTFYRRRLEGALVAVRFTLTHWAIGNKDAGTGSDVFTADIINLRVLVPPRPTVVTPRKRGRVPAFDPMSPRPANKTRRLFE</sequence>
<evidence type="ECO:0000256" key="1">
    <source>
        <dbReference type="SAM" id="MobiDB-lite"/>
    </source>
</evidence>
<dbReference type="AlphaFoldDB" id="A0A2R6RBK8"/>
<dbReference type="Proteomes" id="UP000186601">
    <property type="component" value="Unassembled WGS sequence"/>
</dbReference>
<organism evidence="2 3">
    <name type="scientific">Hermanssonia centrifuga</name>
    <dbReference type="NCBI Taxonomy" id="98765"/>
    <lineage>
        <taxon>Eukaryota</taxon>
        <taxon>Fungi</taxon>
        <taxon>Dikarya</taxon>
        <taxon>Basidiomycota</taxon>
        <taxon>Agaricomycotina</taxon>
        <taxon>Agaricomycetes</taxon>
        <taxon>Polyporales</taxon>
        <taxon>Meruliaceae</taxon>
        <taxon>Hermanssonia</taxon>
    </lineage>
</organism>
<keyword evidence="3" id="KW-1185">Reference proteome</keyword>
<feature type="compositionally biased region" description="Polar residues" evidence="1">
    <location>
        <begin position="81"/>
        <end position="93"/>
    </location>
</feature>
<feature type="region of interest" description="Disordered" evidence="1">
    <location>
        <begin position="63"/>
        <end position="103"/>
    </location>
</feature>
<evidence type="ECO:0000313" key="3">
    <source>
        <dbReference type="Proteomes" id="UP000186601"/>
    </source>
</evidence>
<accession>A0A2R6RBK8</accession>
<protein>
    <submittedName>
        <fullName evidence="2">Uncharacterized protein</fullName>
    </submittedName>
</protein>
<gene>
    <name evidence="2" type="ORF">PHLCEN_2v2977</name>
</gene>
<proteinExistence type="predicted"/>
<dbReference type="OrthoDB" id="2758200at2759"/>